<evidence type="ECO:0000256" key="11">
    <source>
        <dbReference type="ARBA" id="ARBA00023049"/>
    </source>
</evidence>
<dbReference type="GO" id="GO:0006508">
    <property type="term" value="P:proteolysis"/>
    <property type="evidence" value="ECO:0007669"/>
    <property type="project" value="UniProtKB-KW"/>
</dbReference>
<evidence type="ECO:0000256" key="12">
    <source>
        <dbReference type="ARBA" id="ARBA00023122"/>
    </source>
</evidence>
<evidence type="ECO:0000259" key="18">
    <source>
        <dbReference type="Pfam" id="PF02163"/>
    </source>
</evidence>
<evidence type="ECO:0000313" key="20">
    <source>
        <dbReference type="Proteomes" id="UP000181917"/>
    </source>
</evidence>
<dbReference type="EMBL" id="FNKH01000002">
    <property type="protein sequence ID" value="SDR13664.1"/>
    <property type="molecule type" value="Genomic_DNA"/>
</dbReference>
<evidence type="ECO:0000256" key="14">
    <source>
        <dbReference type="PIRNR" id="PIRNR006404"/>
    </source>
</evidence>
<comment type="similarity">
    <text evidence="2 14">Belongs to the peptidase M50B family.</text>
</comment>
<dbReference type="Proteomes" id="UP000181917">
    <property type="component" value="Unassembled WGS sequence"/>
</dbReference>
<protein>
    <recommendedName>
        <fullName evidence="14">Zinc metalloprotease</fullName>
    </recommendedName>
</protein>
<dbReference type="PANTHER" id="PTHR39188">
    <property type="entry name" value="MEMBRANE-ASSOCIATED ZINC METALLOPROTEASE M50B"/>
    <property type="match status" value="1"/>
</dbReference>
<evidence type="ECO:0000256" key="6">
    <source>
        <dbReference type="ARBA" id="ARBA00022723"/>
    </source>
</evidence>
<name>A0A1H1GKC9_9MICC</name>
<evidence type="ECO:0000256" key="4">
    <source>
        <dbReference type="ARBA" id="ARBA00022670"/>
    </source>
</evidence>
<keyword evidence="4 14" id="KW-0645">Protease</keyword>
<feature type="transmembrane region" description="Helical" evidence="14">
    <location>
        <begin position="129"/>
        <end position="151"/>
    </location>
</feature>
<sequence>MSMSPDTGNSPDTSNSPPESKPPARREGIPLGSIWGVPIVLAYSWFIIAVFIVFAFGPQVSRAIPTLGSASYVVAFGYAVLLLLSVLVHELAHALSARVFGWPTAKIVLNLWGGHTQFENFKATPGKSLIVALSGPAANFALAGFGALLMPVMEANAVAWVLTDIFIWANLLVAVFNILPGLPLDGGRLVESAVWSITGSQEKGTLAAGWAGRIIVILIVVGVIGVPLAMGRQPDLQVVVIMVLVGGFLWMGASASITNAKLRLRLPHVSAGALKQPAISMPASSNVEQVQAVARRAPHAFVILTAATGQPEAIVDGQALEQVPETAAARTPAAAVSRALAPGAYIPEWAAGQELVKYLAGLAGTEYAVTDADGRVTGLLSQSTVVRAITGKAS</sequence>
<reference evidence="19 20" key="1">
    <citation type="submission" date="2016-10" db="EMBL/GenBank/DDBJ databases">
        <authorList>
            <person name="de Groot N.N."/>
        </authorList>
    </citation>
    <scope>NUCLEOTIDE SEQUENCE [LARGE SCALE GENOMIC DNA]</scope>
    <source>
        <strain evidence="19 20">DSM 20117</strain>
    </source>
</reference>
<evidence type="ECO:0000256" key="2">
    <source>
        <dbReference type="ARBA" id="ARBA00007931"/>
    </source>
</evidence>
<proteinExistence type="inferred from homology"/>
<organism evidence="19 20">
    <name type="scientific">Crystallibacter crystallopoietes</name>
    <dbReference type="NCBI Taxonomy" id="37928"/>
    <lineage>
        <taxon>Bacteria</taxon>
        <taxon>Bacillati</taxon>
        <taxon>Actinomycetota</taxon>
        <taxon>Actinomycetes</taxon>
        <taxon>Micrococcales</taxon>
        <taxon>Micrococcaceae</taxon>
        <taxon>Crystallibacter</taxon>
    </lineage>
</organism>
<evidence type="ECO:0000256" key="15">
    <source>
        <dbReference type="PIRSR" id="PIRSR006404-1"/>
    </source>
</evidence>
<dbReference type="CDD" id="cd06164">
    <property type="entry name" value="S2P-M50_SpoIVFB_CBS"/>
    <property type="match status" value="1"/>
</dbReference>
<feature type="binding site" evidence="16">
    <location>
        <position position="93"/>
    </location>
    <ligand>
        <name>Zn(2+)</name>
        <dbReference type="ChEBI" id="CHEBI:29105"/>
        <note>catalytic</note>
    </ligand>
</feature>
<evidence type="ECO:0000256" key="10">
    <source>
        <dbReference type="ARBA" id="ARBA00022989"/>
    </source>
</evidence>
<comment type="cofactor">
    <cofactor evidence="14 16">
        <name>Zn(2+)</name>
        <dbReference type="ChEBI" id="CHEBI:29105"/>
    </cofactor>
    <text evidence="14 16">Binds 1 zinc ion per subunit.</text>
</comment>
<dbReference type="STRING" id="37928.SAMN04489742_4143"/>
<feature type="transmembrane region" description="Helical" evidence="14">
    <location>
        <begin position="34"/>
        <end position="57"/>
    </location>
</feature>
<feature type="active site" evidence="15">
    <location>
        <position position="90"/>
    </location>
</feature>
<keyword evidence="12" id="KW-0129">CBS domain</keyword>
<feature type="transmembrane region" description="Helical" evidence="14">
    <location>
        <begin position="69"/>
        <end position="88"/>
    </location>
</feature>
<feature type="domain" description="Peptidase M50" evidence="18">
    <location>
        <begin position="79"/>
        <end position="150"/>
    </location>
</feature>
<evidence type="ECO:0000256" key="9">
    <source>
        <dbReference type="ARBA" id="ARBA00022833"/>
    </source>
</evidence>
<keyword evidence="13 14" id="KW-0472">Membrane</keyword>
<feature type="transmembrane region" description="Helical" evidence="14">
    <location>
        <begin position="210"/>
        <end position="230"/>
    </location>
</feature>
<feature type="transmembrane region" description="Helical" evidence="14">
    <location>
        <begin position="236"/>
        <end position="257"/>
    </location>
</feature>
<comment type="subcellular location">
    <subcellularLocation>
        <location evidence="1 14">Cell membrane</location>
        <topology evidence="1 14">Multi-pass membrane protein</topology>
    </subcellularLocation>
</comment>
<feature type="binding site" evidence="16">
    <location>
        <position position="185"/>
    </location>
    <ligand>
        <name>Zn(2+)</name>
        <dbReference type="ChEBI" id="CHEBI:29105"/>
        <note>catalytic</note>
    </ligand>
</feature>
<evidence type="ECO:0000256" key="16">
    <source>
        <dbReference type="PIRSR" id="PIRSR006404-2"/>
    </source>
</evidence>
<dbReference type="GO" id="GO:0008237">
    <property type="term" value="F:metallopeptidase activity"/>
    <property type="evidence" value="ECO:0007669"/>
    <property type="project" value="UniProtKB-UniRule"/>
</dbReference>
<dbReference type="PANTHER" id="PTHR39188:SF3">
    <property type="entry name" value="STAGE IV SPORULATION PROTEIN FB"/>
    <property type="match status" value="1"/>
</dbReference>
<keyword evidence="10 14" id="KW-1133">Transmembrane helix</keyword>
<feature type="compositionally biased region" description="Polar residues" evidence="17">
    <location>
        <begin position="1"/>
        <end position="18"/>
    </location>
</feature>
<feature type="binding site" evidence="16">
    <location>
        <position position="89"/>
    </location>
    <ligand>
        <name>Zn(2+)</name>
        <dbReference type="ChEBI" id="CHEBI:29105"/>
        <note>catalytic</note>
    </ligand>
</feature>
<evidence type="ECO:0000256" key="7">
    <source>
        <dbReference type="ARBA" id="ARBA00022737"/>
    </source>
</evidence>
<keyword evidence="20" id="KW-1185">Reference proteome</keyword>
<keyword evidence="3 14" id="KW-1003">Cell membrane</keyword>
<evidence type="ECO:0000256" key="17">
    <source>
        <dbReference type="SAM" id="MobiDB-lite"/>
    </source>
</evidence>
<dbReference type="GO" id="GO:0046872">
    <property type="term" value="F:metal ion binding"/>
    <property type="evidence" value="ECO:0007669"/>
    <property type="project" value="UniProtKB-UniRule"/>
</dbReference>
<accession>A0A1H1GKC9</accession>
<keyword evidence="7" id="KW-0677">Repeat</keyword>
<evidence type="ECO:0000256" key="5">
    <source>
        <dbReference type="ARBA" id="ARBA00022692"/>
    </source>
</evidence>
<evidence type="ECO:0000256" key="13">
    <source>
        <dbReference type="ARBA" id="ARBA00023136"/>
    </source>
</evidence>
<dbReference type="Pfam" id="PF02163">
    <property type="entry name" value="Peptidase_M50"/>
    <property type="match status" value="2"/>
</dbReference>
<evidence type="ECO:0000256" key="1">
    <source>
        <dbReference type="ARBA" id="ARBA00004651"/>
    </source>
</evidence>
<feature type="region of interest" description="Disordered" evidence="17">
    <location>
        <begin position="1"/>
        <end position="25"/>
    </location>
</feature>
<dbReference type="GO" id="GO:0005886">
    <property type="term" value="C:plasma membrane"/>
    <property type="evidence" value="ECO:0007669"/>
    <property type="project" value="UniProtKB-SubCell"/>
</dbReference>
<feature type="domain" description="Peptidase M50" evidence="18">
    <location>
        <begin position="160"/>
        <end position="211"/>
    </location>
</feature>
<feature type="transmembrane region" description="Helical" evidence="14">
    <location>
        <begin position="157"/>
        <end position="179"/>
    </location>
</feature>
<gene>
    <name evidence="19" type="ORF">SAMN04489742_4143</name>
</gene>
<dbReference type="InterPro" id="IPR016483">
    <property type="entry name" value="UCP006404_Pept_M50_CBS"/>
</dbReference>
<keyword evidence="5 14" id="KW-0812">Transmembrane</keyword>
<dbReference type="AlphaFoldDB" id="A0A1H1GKC9"/>
<dbReference type="InterPro" id="IPR008915">
    <property type="entry name" value="Peptidase_M50"/>
</dbReference>
<evidence type="ECO:0000313" key="19">
    <source>
        <dbReference type="EMBL" id="SDR13664.1"/>
    </source>
</evidence>
<evidence type="ECO:0000256" key="8">
    <source>
        <dbReference type="ARBA" id="ARBA00022801"/>
    </source>
</evidence>
<keyword evidence="11 14" id="KW-0482">Metalloprotease</keyword>
<evidence type="ECO:0000256" key="3">
    <source>
        <dbReference type="ARBA" id="ARBA00022475"/>
    </source>
</evidence>
<keyword evidence="6 14" id="KW-0479">Metal-binding</keyword>
<keyword evidence="8 14" id="KW-0378">Hydrolase</keyword>
<keyword evidence="9 14" id="KW-0862">Zinc</keyword>
<dbReference type="PIRSF" id="PIRSF006404">
    <property type="entry name" value="UCP006404_Pept_M50_CBS"/>
    <property type="match status" value="1"/>
</dbReference>